<dbReference type="InterPro" id="IPR027417">
    <property type="entry name" value="P-loop_NTPase"/>
</dbReference>
<dbReference type="InterPro" id="IPR006073">
    <property type="entry name" value="GTP-bd"/>
</dbReference>
<name>A0A2T6ZFC2_TUBBO</name>
<dbReference type="Gene3D" id="3.40.50.300">
    <property type="entry name" value="P-loop containing nucleotide triphosphate hydrolases"/>
    <property type="match status" value="1"/>
</dbReference>
<evidence type="ECO:0000256" key="2">
    <source>
        <dbReference type="SAM" id="MobiDB-lite"/>
    </source>
</evidence>
<accession>A0A2T6ZFC2</accession>
<sequence length="338" mass="37930">MLAAPPVSGAGCSPLHPEPGRQAGTVLPEATAGSDRGIVIAVMGITGKIQPVFKICRVIGAGKSYFIREVTGNSEVKVSGDLYSCTRKVQSYSFEYAGAKITLVDTPGFNDTKRSDTEVLQEITDWTSATYRKKQLLSGIIYLHPITHTRMEGSAMRNLRMFQSLCGQEVLENVFLTTTQWSNVNPADGEFRQNRLRSREIWGGLIEKGATLQRFHGSRESGLELIHGLMSNKRKPLHIQDQIVKQHMTLLETDAGKFINQELAAQEKRYRAELESLERQLQEAIKARDDEMNQVLTMEQTRARQKLRKAAAEQKLLERLHVAEIEKGRLKRGGGRRK</sequence>
<gene>
    <name evidence="4" type="ORF">B9Z19DRAFT_1001524</name>
</gene>
<organism evidence="4 5">
    <name type="scientific">Tuber borchii</name>
    <name type="common">White truffle</name>
    <dbReference type="NCBI Taxonomy" id="42251"/>
    <lineage>
        <taxon>Eukaryota</taxon>
        <taxon>Fungi</taxon>
        <taxon>Dikarya</taxon>
        <taxon>Ascomycota</taxon>
        <taxon>Pezizomycotina</taxon>
        <taxon>Pezizomycetes</taxon>
        <taxon>Pezizales</taxon>
        <taxon>Tuberaceae</taxon>
        <taxon>Tuber</taxon>
    </lineage>
</organism>
<protein>
    <submittedName>
        <fullName evidence="4">P-loop containing nucleoside triphosphate hydrolase protein</fullName>
    </submittedName>
</protein>
<dbReference type="AlphaFoldDB" id="A0A2T6ZFC2"/>
<dbReference type="EMBL" id="NESQ01000319">
    <property type="protein sequence ID" value="PUU74172.1"/>
    <property type="molecule type" value="Genomic_DNA"/>
</dbReference>
<evidence type="ECO:0000256" key="1">
    <source>
        <dbReference type="SAM" id="Coils"/>
    </source>
</evidence>
<dbReference type="OrthoDB" id="8954335at2759"/>
<keyword evidence="4" id="KW-0378">Hydrolase</keyword>
<evidence type="ECO:0000313" key="5">
    <source>
        <dbReference type="Proteomes" id="UP000244722"/>
    </source>
</evidence>
<proteinExistence type="predicted"/>
<dbReference type="GO" id="GO:0005525">
    <property type="term" value="F:GTP binding"/>
    <property type="evidence" value="ECO:0007669"/>
    <property type="project" value="InterPro"/>
</dbReference>
<dbReference type="GO" id="GO:0016787">
    <property type="term" value="F:hydrolase activity"/>
    <property type="evidence" value="ECO:0007669"/>
    <property type="project" value="UniProtKB-KW"/>
</dbReference>
<dbReference type="Proteomes" id="UP000244722">
    <property type="component" value="Unassembled WGS sequence"/>
</dbReference>
<dbReference type="STRING" id="42251.A0A2T6ZFC2"/>
<dbReference type="SUPFAM" id="SSF52540">
    <property type="entry name" value="P-loop containing nucleoside triphosphate hydrolases"/>
    <property type="match status" value="1"/>
</dbReference>
<feature type="region of interest" description="Disordered" evidence="2">
    <location>
        <begin position="1"/>
        <end position="25"/>
    </location>
</feature>
<comment type="caution">
    <text evidence="4">The sequence shown here is derived from an EMBL/GenBank/DDBJ whole genome shotgun (WGS) entry which is preliminary data.</text>
</comment>
<evidence type="ECO:0000259" key="3">
    <source>
        <dbReference type="Pfam" id="PF01926"/>
    </source>
</evidence>
<evidence type="ECO:0000313" key="4">
    <source>
        <dbReference type="EMBL" id="PUU74172.1"/>
    </source>
</evidence>
<reference evidence="4 5" key="1">
    <citation type="submission" date="2017-04" db="EMBL/GenBank/DDBJ databases">
        <title>Draft genome sequence of Tuber borchii Vittad., a whitish edible truffle.</title>
        <authorList>
            <consortium name="DOE Joint Genome Institute"/>
            <person name="Murat C."/>
            <person name="Kuo A."/>
            <person name="Barry K.W."/>
            <person name="Clum A."/>
            <person name="Dockter R.B."/>
            <person name="Fauchery L."/>
            <person name="Iotti M."/>
            <person name="Kohler A."/>
            <person name="Labutti K."/>
            <person name="Lindquist E.A."/>
            <person name="Lipzen A."/>
            <person name="Ohm R.A."/>
            <person name="Wang M."/>
            <person name="Grigoriev I.V."/>
            <person name="Zambonelli A."/>
            <person name="Martin F.M."/>
        </authorList>
    </citation>
    <scope>NUCLEOTIDE SEQUENCE [LARGE SCALE GENOMIC DNA]</scope>
    <source>
        <strain evidence="4 5">Tbo3840</strain>
    </source>
</reference>
<keyword evidence="5" id="KW-1185">Reference proteome</keyword>
<feature type="coiled-coil region" evidence="1">
    <location>
        <begin position="260"/>
        <end position="294"/>
    </location>
</feature>
<dbReference type="Pfam" id="PF01926">
    <property type="entry name" value="MMR_HSR1"/>
    <property type="match status" value="1"/>
</dbReference>
<keyword evidence="1" id="KW-0175">Coiled coil</keyword>
<feature type="domain" description="G" evidence="3">
    <location>
        <begin position="61"/>
        <end position="116"/>
    </location>
</feature>